<dbReference type="EMBL" id="RBKT01000001">
    <property type="protein sequence ID" value="RKR92966.1"/>
    <property type="molecule type" value="Genomic_DNA"/>
</dbReference>
<accession>A0A495JVB6</accession>
<dbReference type="GO" id="GO:0005886">
    <property type="term" value="C:plasma membrane"/>
    <property type="evidence" value="ECO:0007669"/>
    <property type="project" value="UniProtKB-SubCell"/>
</dbReference>
<sequence>MNDLLQSVVNGLLIGAVLALVAVGLTLIYGVMDVINFAHGEMVMLGMYTSFFAWSLLGLDPLLSIPLAGVSIALTGALMYVGAVGRVLGSSPLAQVIVTFGLQVFLRGLAQFLWTPNTRTVPRPWAVGLRWEIGGVVIGGPQAIMAVGALVATGAVAFFMNRTRLGGAVRAAGEDPAAASLMGIDPRRMYALCWVIAGFATGVAGALLMNSYSASPTAGVSFALMAFVVVAFGGFGSITGAALAGLLVGVAQGVVGLYAPSYTLAVALALYLVVVLVRPQGLLGTR</sequence>
<evidence type="ECO:0000256" key="1">
    <source>
        <dbReference type="ARBA" id="ARBA00004651"/>
    </source>
</evidence>
<evidence type="ECO:0000256" key="4">
    <source>
        <dbReference type="ARBA" id="ARBA00022692"/>
    </source>
</evidence>
<feature type="transmembrane region" description="Helical" evidence="9">
    <location>
        <begin position="12"/>
        <end position="31"/>
    </location>
</feature>
<keyword evidence="6 9" id="KW-1133">Transmembrane helix</keyword>
<feature type="transmembrane region" description="Helical" evidence="9">
    <location>
        <begin position="63"/>
        <end position="81"/>
    </location>
</feature>
<comment type="subcellular location">
    <subcellularLocation>
        <location evidence="1">Cell membrane</location>
        <topology evidence="1">Multi-pass membrane protein</topology>
    </subcellularLocation>
</comment>
<protein>
    <submittedName>
        <fullName evidence="10">Amino acid/amide ABC transporter membrane protein 1 (HAAT family)</fullName>
    </submittedName>
</protein>
<keyword evidence="4 9" id="KW-0812">Transmembrane</keyword>
<proteinExistence type="inferred from homology"/>
<keyword evidence="7 9" id="KW-0472">Membrane</keyword>
<keyword evidence="2" id="KW-0813">Transport</keyword>
<dbReference type="PANTHER" id="PTHR11795:SF445">
    <property type="entry name" value="AMINO ACID ABC TRANSPORTER PERMEASE PROTEIN"/>
    <property type="match status" value="1"/>
</dbReference>
<keyword evidence="3" id="KW-1003">Cell membrane</keyword>
<evidence type="ECO:0000256" key="9">
    <source>
        <dbReference type="SAM" id="Phobius"/>
    </source>
</evidence>
<comment type="caution">
    <text evidence="10">The sequence shown here is derived from an EMBL/GenBank/DDBJ whole genome shotgun (WGS) entry which is preliminary data.</text>
</comment>
<evidence type="ECO:0000256" key="8">
    <source>
        <dbReference type="ARBA" id="ARBA00037998"/>
    </source>
</evidence>
<evidence type="ECO:0000256" key="2">
    <source>
        <dbReference type="ARBA" id="ARBA00022448"/>
    </source>
</evidence>
<keyword evidence="11" id="KW-1185">Reference proteome</keyword>
<feature type="transmembrane region" description="Helical" evidence="9">
    <location>
        <begin position="221"/>
        <end position="248"/>
    </location>
</feature>
<evidence type="ECO:0000256" key="5">
    <source>
        <dbReference type="ARBA" id="ARBA00022970"/>
    </source>
</evidence>
<comment type="similarity">
    <text evidence="8">Belongs to the binding-protein-dependent transport system permease family. LivHM subfamily.</text>
</comment>
<feature type="transmembrane region" description="Helical" evidence="9">
    <location>
        <begin position="133"/>
        <end position="160"/>
    </location>
</feature>
<evidence type="ECO:0000256" key="6">
    <source>
        <dbReference type="ARBA" id="ARBA00022989"/>
    </source>
</evidence>
<dbReference type="InterPro" id="IPR001851">
    <property type="entry name" value="ABC_transp_permease"/>
</dbReference>
<evidence type="ECO:0000313" key="10">
    <source>
        <dbReference type="EMBL" id="RKR92966.1"/>
    </source>
</evidence>
<keyword evidence="5" id="KW-0029">Amino-acid transport</keyword>
<dbReference type="Pfam" id="PF02653">
    <property type="entry name" value="BPD_transp_2"/>
    <property type="match status" value="1"/>
</dbReference>
<dbReference type="PANTHER" id="PTHR11795">
    <property type="entry name" value="BRANCHED-CHAIN AMINO ACID TRANSPORT SYSTEM PERMEASE PROTEIN LIVH"/>
    <property type="match status" value="1"/>
</dbReference>
<feature type="transmembrane region" description="Helical" evidence="9">
    <location>
        <begin position="255"/>
        <end position="277"/>
    </location>
</feature>
<feature type="transmembrane region" description="Helical" evidence="9">
    <location>
        <begin position="93"/>
        <end position="113"/>
    </location>
</feature>
<evidence type="ECO:0000256" key="7">
    <source>
        <dbReference type="ARBA" id="ARBA00023136"/>
    </source>
</evidence>
<dbReference type="GO" id="GO:0006865">
    <property type="term" value="P:amino acid transport"/>
    <property type="evidence" value="ECO:0007669"/>
    <property type="project" value="UniProtKB-KW"/>
</dbReference>
<dbReference type="RefSeq" id="WP_121160958.1">
    <property type="nucleotide sequence ID" value="NZ_RBKT01000001.1"/>
</dbReference>
<feature type="transmembrane region" description="Helical" evidence="9">
    <location>
        <begin position="189"/>
        <end position="209"/>
    </location>
</feature>
<dbReference type="GO" id="GO:0022857">
    <property type="term" value="F:transmembrane transporter activity"/>
    <property type="evidence" value="ECO:0007669"/>
    <property type="project" value="InterPro"/>
</dbReference>
<evidence type="ECO:0000256" key="3">
    <source>
        <dbReference type="ARBA" id="ARBA00022475"/>
    </source>
</evidence>
<gene>
    <name evidence="10" type="ORF">BDK92_7457</name>
</gene>
<dbReference type="AlphaFoldDB" id="A0A495JVB6"/>
<dbReference type="CDD" id="cd06582">
    <property type="entry name" value="TM_PBP1_LivH_like"/>
    <property type="match status" value="1"/>
</dbReference>
<evidence type="ECO:0000313" key="11">
    <source>
        <dbReference type="Proteomes" id="UP000277671"/>
    </source>
</evidence>
<name>A0A495JVB6_9ACTN</name>
<dbReference type="Proteomes" id="UP000277671">
    <property type="component" value="Unassembled WGS sequence"/>
</dbReference>
<reference evidence="10 11" key="1">
    <citation type="submission" date="2018-10" db="EMBL/GenBank/DDBJ databases">
        <title>Sequencing the genomes of 1000 actinobacteria strains.</title>
        <authorList>
            <person name="Klenk H.-P."/>
        </authorList>
    </citation>
    <scope>NUCLEOTIDE SEQUENCE [LARGE SCALE GENOMIC DNA]</scope>
    <source>
        <strain evidence="10 11">DSM 45175</strain>
    </source>
</reference>
<organism evidence="10 11">
    <name type="scientific">Micromonospora pisi</name>
    <dbReference type="NCBI Taxonomy" id="589240"/>
    <lineage>
        <taxon>Bacteria</taxon>
        <taxon>Bacillati</taxon>
        <taxon>Actinomycetota</taxon>
        <taxon>Actinomycetes</taxon>
        <taxon>Micromonosporales</taxon>
        <taxon>Micromonosporaceae</taxon>
        <taxon>Micromonospora</taxon>
    </lineage>
</organism>
<dbReference type="InterPro" id="IPR052157">
    <property type="entry name" value="BCAA_transport_permease"/>
</dbReference>
<dbReference type="OrthoDB" id="9807115at2"/>